<dbReference type="AlphaFoldDB" id="D8MSF1"/>
<dbReference type="KEGG" id="ebi:EbC_22270"/>
<dbReference type="GO" id="GO:0046872">
    <property type="term" value="F:metal ion binding"/>
    <property type="evidence" value="ECO:0007669"/>
    <property type="project" value="UniProtKB-KW"/>
</dbReference>
<name>D8MSF1_ERWBE</name>
<feature type="binding site" evidence="1">
    <location>
        <position position="815"/>
    </location>
    <ligand>
        <name>Zn(2+)</name>
        <dbReference type="ChEBI" id="CHEBI:29105"/>
    </ligand>
</feature>
<evidence type="ECO:0000313" key="4">
    <source>
        <dbReference type="Proteomes" id="UP000008793"/>
    </source>
</evidence>
<evidence type="ECO:0000256" key="1">
    <source>
        <dbReference type="PIRSR" id="PIRSR607822-1"/>
    </source>
</evidence>
<dbReference type="Pfam" id="PF13575">
    <property type="entry name" value="DUF4135"/>
    <property type="match status" value="1"/>
</dbReference>
<accession>D8MSF1</accession>
<evidence type="ECO:0000313" key="3">
    <source>
        <dbReference type="EMBL" id="CAX59758.1"/>
    </source>
</evidence>
<dbReference type="InterPro" id="IPR025410">
    <property type="entry name" value="Lant_dehyd"/>
</dbReference>
<feature type="domain" description="Lantibiotic biosynthesis protein dehydration" evidence="2">
    <location>
        <begin position="144"/>
        <end position="495"/>
    </location>
</feature>
<dbReference type="GeneID" id="90512238"/>
<dbReference type="Pfam" id="PF05147">
    <property type="entry name" value="LANC_like"/>
    <property type="match status" value="1"/>
</dbReference>
<keyword evidence="1" id="KW-0862">Zinc</keyword>
<gene>
    <name evidence="3" type="ordered locus">EbC_22270</name>
</gene>
<organism evidence="4">
    <name type="scientific">Erwinia billingiae (strain Eb661)</name>
    <dbReference type="NCBI Taxonomy" id="634500"/>
    <lineage>
        <taxon>Bacteria</taxon>
        <taxon>Pseudomonadati</taxon>
        <taxon>Pseudomonadota</taxon>
        <taxon>Gammaproteobacteria</taxon>
        <taxon>Enterobacterales</taxon>
        <taxon>Erwiniaceae</taxon>
        <taxon>Erwinia</taxon>
    </lineage>
</organism>
<protein>
    <submittedName>
        <fullName evidence="3">Lantibiotic mersacidin modifying enzyme</fullName>
    </submittedName>
</protein>
<dbReference type="InterPro" id="IPR017146">
    <property type="entry name" value="Lanti_2_LanM"/>
</dbReference>
<keyword evidence="1" id="KW-0479">Metal-binding</keyword>
<dbReference type="Gene3D" id="1.50.10.20">
    <property type="match status" value="1"/>
</dbReference>
<keyword evidence="4" id="KW-1185">Reference proteome</keyword>
<dbReference type="eggNOG" id="COG4403">
    <property type="taxonomic scope" value="Bacteria"/>
</dbReference>
<dbReference type="NCBIfam" id="TIGR03897">
    <property type="entry name" value="lanti_2_LanM"/>
    <property type="match status" value="1"/>
</dbReference>
<dbReference type="EMBL" id="FP236843">
    <property type="protein sequence ID" value="CAX59758.1"/>
    <property type="molecule type" value="Genomic_DNA"/>
</dbReference>
<proteinExistence type="predicted"/>
<dbReference type="PRINTS" id="PR01950">
    <property type="entry name" value="LANCSUPER"/>
</dbReference>
<dbReference type="RefSeq" id="WP_013202245.1">
    <property type="nucleotide sequence ID" value="NC_014306.1"/>
</dbReference>
<sequence>MNAYTKTLEAILKKYPEAKDIYSEVVGGVFECEETIHPETLFVKANRERIRDRFYHYDLSLNNANDFLCVFKDTLTNAIADEVKSFLYQFRDVCHNLDALENDFYNQIKIKLPEDIRQLCLFISKMNASTKNKMDSWDKLFTTYPSLLDKVTSYAGHMMYSFTDVLHNLASDKEIVARNFDMADYRVSKIDISMGDYHSFGQCVSKIVFTNSLEIIYKPRTAKNELIVCELLDLLKHDLGYLKIGIPKCIDRVTHSWHEKITFKDSLSSEEISRFYENIGAAVGLFHMLNAGDFHFENIICSNDIPFFVDLECIFSGVIKTSDFSNSVLTTCILPGLSGSTVDRFTCGIGERDLNGEVEKQVLYIDEDNEIIKGKQTVKIPNFHNRPVRYRSDISNCELRKSVAKGFECMMNAFSKNIKIISILINKKELPGRLLLRSSKYYGDVINFSSHPRYTLFPKLRSLFIACAVYDKTKPIEIIKYEFQSIYQNIIPIFYYDILNGEFFLGDKTKIELDENSEFFKKLYTFKELNEKHLNNEASTHAMLYQRHLLNMSLWSLLPSVKPLNTNSNDNQEYINFLKGSAVKHNGNDVWLGVKKDYFGATTILKRNDDLYDGLAGPMIIQLCDFIESPTLLKENALFNLYEKADAQREGDTYGIFESNGGLLYIDYLFVKNFGTEHVERFMKRLENVISLFNRNKKFDVISGASGILILCCRVYSKFPNNKLLSIISYLAGQILSSSKKIDDECITWGKKWTGFSHGNSGIAYSLVLANNMLNRKDINTLILKSLNYEKCFKIKSGWKGVEFHDNDTDFNAWCNGAPGIYMSRQAIRAEGLNISGEIMDILESDISHYFKTADTRGVNSAKSLCHGIYGNTIIQREDFSSRFPVDLDLNNLSEEKSLMTGAIGAVYANFMLKNNHCDMPNILLLK</sequence>
<dbReference type="GO" id="GO:0031179">
    <property type="term" value="P:peptide modification"/>
    <property type="evidence" value="ECO:0007669"/>
    <property type="project" value="InterPro"/>
</dbReference>
<dbReference type="SMART" id="SM01260">
    <property type="entry name" value="LANC_like"/>
    <property type="match status" value="1"/>
</dbReference>
<evidence type="ECO:0000259" key="2">
    <source>
        <dbReference type="Pfam" id="PF13575"/>
    </source>
</evidence>
<dbReference type="HOGENOM" id="CLU_009398_1_1_6"/>
<dbReference type="SUPFAM" id="SSF158745">
    <property type="entry name" value="LanC-like"/>
    <property type="match status" value="1"/>
</dbReference>
<dbReference type="STRING" id="634500.EbC_22270"/>
<dbReference type="Proteomes" id="UP000008793">
    <property type="component" value="Chromosome"/>
</dbReference>
<dbReference type="InterPro" id="IPR007822">
    <property type="entry name" value="LANC-like"/>
</dbReference>
<reference evidence="3 4" key="1">
    <citation type="journal article" date="2010" name="BMC Genomics">
        <title>Genome comparison of the epiphytic bacteria Erwinia billingiae and E. tasmaniensis with the pear pathogen E. pyrifoliae.</title>
        <authorList>
            <person name="Kube M."/>
            <person name="Migdoll A.M."/>
            <person name="Gehring I."/>
            <person name="Heitmann K."/>
            <person name="Mayer Y."/>
            <person name="Kuhl H."/>
            <person name="Knaust F."/>
            <person name="Geider K."/>
            <person name="Reinhardt R."/>
        </authorList>
    </citation>
    <scope>NUCLEOTIDE SEQUENCE [LARGE SCALE GENOMIC DNA]</scope>
    <source>
        <strain evidence="3 4">Eb661</strain>
    </source>
</reference>